<dbReference type="RefSeq" id="WP_236254491.1">
    <property type="nucleotide sequence ID" value="NZ_CP036280.1"/>
</dbReference>
<dbReference type="KEGG" id="mcad:Pan265_28750"/>
<keyword evidence="1 6" id="KW-1277">Toxin-antitoxin system</keyword>
<keyword evidence="5 6" id="KW-0238">DNA-binding</keyword>
<organism evidence="8 9">
    <name type="scientific">Mucisphaera calidilacus</name>
    <dbReference type="NCBI Taxonomy" id="2527982"/>
    <lineage>
        <taxon>Bacteria</taxon>
        <taxon>Pseudomonadati</taxon>
        <taxon>Planctomycetota</taxon>
        <taxon>Phycisphaerae</taxon>
        <taxon>Phycisphaerales</taxon>
        <taxon>Phycisphaeraceae</taxon>
        <taxon>Mucisphaera</taxon>
    </lineage>
</organism>
<name>A0A518C192_9BACT</name>
<feature type="active site" description="Proton acceptor" evidence="6">
    <location>
        <position position="62"/>
    </location>
</feature>
<dbReference type="EMBL" id="CP036280">
    <property type="protein sequence ID" value="QDU72997.1"/>
    <property type="molecule type" value="Genomic_DNA"/>
</dbReference>
<dbReference type="GO" id="GO:0016779">
    <property type="term" value="F:nucleotidyltransferase activity"/>
    <property type="evidence" value="ECO:0007669"/>
    <property type="project" value="UniProtKB-UniRule"/>
</dbReference>
<dbReference type="PROSITE" id="PS52018">
    <property type="entry name" value="DART"/>
    <property type="match status" value="1"/>
</dbReference>
<dbReference type="InterPro" id="IPR029494">
    <property type="entry name" value="DarT"/>
</dbReference>
<dbReference type="AlphaFoldDB" id="A0A518C192"/>
<comment type="catalytic activity">
    <reaction evidence="6">
        <text>a thymidine in DNA + NAD(+) = an N-(ADP-alpha-D-ribosyl)-thymidine in DNA + nicotinamide + H(+)</text>
        <dbReference type="Rhea" id="RHEA:71651"/>
        <dbReference type="Rhea" id="RHEA-COMP:13556"/>
        <dbReference type="Rhea" id="RHEA-COMP:18051"/>
        <dbReference type="ChEBI" id="CHEBI:15378"/>
        <dbReference type="ChEBI" id="CHEBI:17154"/>
        <dbReference type="ChEBI" id="CHEBI:57540"/>
        <dbReference type="ChEBI" id="CHEBI:137386"/>
        <dbReference type="ChEBI" id="CHEBI:191199"/>
    </reaction>
</comment>
<keyword evidence="3 6" id="KW-0808">Transferase</keyword>
<dbReference type="Pfam" id="PF14487">
    <property type="entry name" value="DarT"/>
    <property type="match status" value="1"/>
</dbReference>
<dbReference type="GO" id="GO:0003677">
    <property type="term" value="F:DNA binding"/>
    <property type="evidence" value="ECO:0007669"/>
    <property type="project" value="UniProtKB-UniRule"/>
</dbReference>
<evidence type="ECO:0000313" key="8">
    <source>
        <dbReference type="EMBL" id="QDU72997.1"/>
    </source>
</evidence>
<feature type="active site" evidence="6">
    <location>
        <position position="175"/>
    </location>
</feature>
<evidence type="ECO:0000256" key="2">
    <source>
        <dbReference type="ARBA" id="ARBA00022676"/>
    </source>
</evidence>
<keyword evidence="2 6" id="KW-0328">Glycosyltransferase</keyword>
<reference evidence="8 9" key="1">
    <citation type="submission" date="2019-02" db="EMBL/GenBank/DDBJ databases">
        <title>Deep-cultivation of Planctomycetes and their phenomic and genomic characterization uncovers novel biology.</title>
        <authorList>
            <person name="Wiegand S."/>
            <person name="Jogler M."/>
            <person name="Boedeker C."/>
            <person name="Pinto D."/>
            <person name="Vollmers J."/>
            <person name="Rivas-Marin E."/>
            <person name="Kohn T."/>
            <person name="Peeters S.H."/>
            <person name="Heuer A."/>
            <person name="Rast P."/>
            <person name="Oberbeckmann S."/>
            <person name="Bunk B."/>
            <person name="Jeske O."/>
            <person name="Meyerdierks A."/>
            <person name="Storesund J.E."/>
            <person name="Kallscheuer N."/>
            <person name="Luecker S."/>
            <person name="Lage O.M."/>
            <person name="Pohl T."/>
            <person name="Merkel B.J."/>
            <person name="Hornburger P."/>
            <person name="Mueller R.-W."/>
            <person name="Bruemmer F."/>
            <person name="Labrenz M."/>
            <person name="Spormann A.M."/>
            <person name="Op den Camp H."/>
            <person name="Overmann J."/>
            <person name="Amann R."/>
            <person name="Jetten M.S.M."/>
            <person name="Mascher T."/>
            <person name="Medema M.H."/>
            <person name="Devos D.P."/>
            <person name="Kaster A.-K."/>
            <person name="Ovreas L."/>
            <person name="Rohde M."/>
            <person name="Galperin M.Y."/>
            <person name="Jogler C."/>
        </authorList>
    </citation>
    <scope>NUCLEOTIDE SEQUENCE [LARGE SCALE GENOMIC DNA]</scope>
    <source>
        <strain evidence="8 9">Pan265</strain>
    </source>
</reference>
<gene>
    <name evidence="8" type="ORF">Pan265_28750</name>
</gene>
<feature type="domain" description="DarT" evidence="7">
    <location>
        <begin position="19"/>
        <end position="222"/>
    </location>
</feature>
<feature type="binding site" evidence="6">
    <location>
        <position position="62"/>
    </location>
    <ligand>
        <name>NAD(+)</name>
        <dbReference type="ChEBI" id="CHEBI:57540"/>
    </ligand>
</feature>
<sequence>MLEARWCRTEMAGLNAKDGRIFRITHVNNVPWLLDNGLHCMNSPKQDLNFVPIGSQELILKRSSHTVEAEPRGTLADYIPFYFTPYSVMMYNIKTGYHGVIQRPNHEIVILTSSVHRLAELKIPFVFYDGHAYMQESTCYNSVDDLDKIDWPLLQAKDFRRDPERPEKFNRYQAEALAYRHVPIDALLGIACYNESTTEQIANDTANASLNLAVKTLPSWYF</sequence>
<comment type="caution">
    <text evidence="6">Lacks conserved residue(s) required for the propagation of feature annotation.</text>
</comment>
<feature type="binding site" evidence="6">
    <location>
        <begin position="23"/>
        <end position="25"/>
    </location>
    <ligand>
        <name>NAD(+)</name>
        <dbReference type="ChEBI" id="CHEBI:57540"/>
    </ligand>
</feature>
<dbReference type="GO" id="GO:0016757">
    <property type="term" value="F:glycosyltransferase activity"/>
    <property type="evidence" value="ECO:0007669"/>
    <property type="project" value="UniProtKB-UniRule"/>
</dbReference>
<evidence type="ECO:0000313" key="9">
    <source>
        <dbReference type="Proteomes" id="UP000320386"/>
    </source>
</evidence>
<evidence type="ECO:0000256" key="3">
    <source>
        <dbReference type="ARBA" id="ARBA00022679"/>
    </source>
</evidence>
<evidence type="ECO:0000256" key="1">
    <source>
        <dbReference type="ARBA" id="ARBA00022649"/>
    </source>
</evidence>
<comment type="similarity">
    <text evidence="6">Belongs to the DarT ADP-ribosyltransferase family.</text>
</comment>
<accession>A0A518C192</accession>
<dbReference type="Proteomes" id="UP000320386">
    <property type="component" value="Chromosome"/>
</dbReference>
<evidence type="ECO:0000259" key="7">
    <source>
        <dbReference type="PROSITE" id="PS52018"/>
    </source>
</evidence>
<evidence type="ECO:0000256" key="6">
    <source>
        <dbReference type="PROSITE-ProRule" id="PRU01362"/>
    </source>
</evidence>
<proteinExistence type="inferred from homology"/>
<keyword evidence="4 6" id="KW-0548">Nucleotidyltransferase</keyword>
<evidence type="ECO:0000256" key="4">
    <source>
        <dbReference type="ARBA" id="ARBA00022695"/>
    </source>
</evidence>
<evidence type="ECO:0000256" key="5">
    <source>
        <dbReference type="ARBA" id="ARBA00023125"/>
    </source>
</evidence>
<protein>
    <recommendedName>
        <fullName evidence="7">DarT domain-containing protein</fullName>
    </recommendedName>
</protein>
<keyword evidence="9" id="KW-1185">Reference proteome</keyword>